<evidence type="ECO:0000256" key="5">
    <source>
        <dbReference type="ARBA" id="ARBA00022723"/>
    </source>
</evidence>
<dbReference type="Pfam" id="PF00067">
    <property type="entry name" value="p450"/>
    <property type="match status" value="1"/>
</dbReference>
<dbReference type="InterPro" id="IPR036396">
    <property type="entry name" value="Cyt_P450_sf"/>
</dbReference>
<evidence type="ECO:0000256" key="9">
    <source>
        <dbReference type="PIRSR" id="PIRSR602401-1"/>
    </source>
</evidence>
<dbReference type="PANTHER" id="PTHR46300:SF7">
    <property type="entry name" value="P450, PUTATIVE (EUROFUNG)-RELATED"/>
    <property type="match status" value="1"/>
</dbReference>
<dbReference type="EMBL" id="JARKIF010000018">
    <property type="protein sequence ID" value="KAJ7619670.1"/>
    <property type="molecule type" value="Genomic_DNA"/>
</dbReference>
<dbReference type="GO" id="GO:0020037">
    <property type="term" value="F:heme binding"/>
    <property type="evidence" value="ECO:0007669"/>
    <property type="project" value="InterPro"/>
</dbReference>
<dbReference type="AlphaFoldDB" id="A0AAD7BFK1"/>
<dbReference type="GO" id="GO:0004497">
    <property type="term" value="F:monooxygenase activity"/>
    <property type="evidence" value="ECO:0007669"/>
    <property type="project" value="UniProtKB-KW"/>
</dbReference>
<evidence type="ECO:0000256" key="3">
    <source>
        <dbReference type="ARBA" id="ARBA00010617"/>
    </source>
</evidence>
<dbReference type="SUPFAM" id="SSF48264">
    <property type="entry name" value="Cytochrome P450"/>
    <property type="match status" value="1"/>
</dbReference>
<evidence type="ECO:0000256" key="4">
    <source>
        <dbReference type="ARBA" id="ARBA00022617"/>
    </source>
</evidence>
<accession>A0AAD7BFK1</accession>
<dbReference type="Proteomes" id="UP001221142">
    <property type="component" value="Unassembled WGS sequence"/>
</dbReference>
<comment type="caution">
    <text evidence="11">The sequence shown here is derived from an EMBL/GenBank/DDBJ whole genome shotgun (WGS) entry which is preliminary data.</text>
</comment>
<keyword evidence="7 9" id="KW-0408">Iron</keyword>
<evidence type="ECO:0000256" key="2">
    <source>
        <dbReference type="ARBA" id="ARBA00005179"/>
    </source>
</evidence>
<evidence type="ECO:0000313" key="11">
    <source>
        <dbReference type="EMBL" id="KAJ7619670.1"/>
    </source>
</evidence>
<comment type="cofactor">
    <cofactor evidence="1 9">
        <name>heme</name>
        <dbReference type="ChEBI" id="CHEBI:30413"/>
    </cofactor>
</comment>
<dbReference type="Gene3D" id="1.10.630.10">
    <property type="entry name" value="Cytochrome P450"/>
    <property type="match status" value="1"/>
</dbReference>
<dbReference type="InterPro" id="IPR050364">
    <property type="entry name" value="Cytochrome_P450_fung"/>
</dbReference>
<keyword evidence="8 10" id="KW-0503">Monooxygenase</keyword>
<evidence type="ECO:0000256" key="7">
    <source>
        <dbReference type="ARBA" id="ARBA00023004"/>
    </source>
</evidence>
<dbReference type="PROSITE" id="PS00086">
    <property type="entry name" value="CYTOCHROME_P450"/>
    <property type="match status" value="1"/>
</dbReference>
<evidence type="ECO:0000256" key="10">
    <source>
        <dbReference type="RuleBase" id="RU000461"/>
    </source>
</evidence>
<dbReference type="PRINTS" id="PR00463">
    <property type="entry name" value="EP450I"/>
</dbReference>
<dbReference type="CDD" id="cd11065">
    <property type="entry name" value="CYP64-like"/>
    <property type="match status" value="1"/>
</dbReference>
<keyword evidence="12" id="KW-1185">Reference proteome</keyword>
<protein>
    <submittedName>
        <fullName evidence="11">Cytochrome P450</fullName>
    </submittedName>
</protein>
<evidence type="ECO:0000313" key="12">
    <source>
        <dbReference type="Proteomes" id="UP001221142"/>
    </source>
</evidence>
<gene>
    <name evidence="11" type="ORF">FB45DRAFT_162481</name>
</gene>
<dbReference type="GO" id="GO:0016705">
    <property type="term" value="F:oxidoreductase activity, acting on paired donors, with incorporation or reduction of molecular oxygen"/>
    <property type="evidence" value="ECO:0007669"/>
    <property type="project" value="InterPro"/>
</dbReference>
<evidence type="ECO:0000256" key="8">
    <source>
        <dbReference type="ARBA" id="ARBA00023033"/>
    </source>
</evidence>
<keyword evidence="4 9" id="KW-0349">Heme</keyword>
<evidence type="ECO:0000256" key="1">
    <source>
        <dbReference type="ARBA" id="ARBA00001971"/>
    </source>
</evidence>
<dbReference type="PANTHER" id="PTHR46300">
    <property type="entry name" value="P450, PUTATIVE (EUROFUNG)-RELATED-RELATED"/>
    <property type="match status" value="1"/>
</dbReference>
<comment type="similarity">
    <text evidence="3 10">Belongs to the cytochrome P450 family.</text>
</comment>
<proteinExistence type="inferred from homology"/>
<organism evidence="11 12">
    <name type="scientific">Roridomyces roridus</name>
    <dbReference type="NCBI Taxonomy" id="1738132"/>
    <lineage>
        <taxon>Eukaryota</taxon>
        <taxon>Fungi</taxon>
        <taxon>Dikarya</taxon>
        <taxon>Basidiomycota</taxon>
        <taxon>Agaricomycotina</taxon>
        <taxon>Agaricomycetes</taxon>
        <taxon>Agaricomycetidae</taxon>
        <taxon>Agaricales</taxon>
        <taxon>Marasmiineae</taxon>
        <taxon>Mycenaceae</taxon>
        <taxon>Roridomyces</taxon>
    </lineage>
</organism>
<sequence>MTHFAPSKCPPHGRPPPMALTSLEFLTLFSVITCAVLYFSPQFLHAKLPLPPGPNSQRWIPGNVDLPKIRPWLTYAAEWRKLYGDLIYIRVLGSPILVLNSATVASDLLEKRSSKYSSRPVRTMIVELMGWDWLASSFPYGPYWQKHRAMFQRYLPQNDSSTRWHPLQTQEAHALLCSLFLNPTEFRHHIRTLSASIVLKMTYGLKVGTGNEYVVLADQAIAGLAEAGIFGTYLVDYMPFLKYAPSWLAFRRKARAWRKLARAMVNVPFASVQQEMAQGVASKCLVSQELEGLSNSADPTTAESIIKNVAGTLYAAGADTTSSALAAFFLAITIHPEIQQRGQAEIDRVIGHGQRLPLFTDRPQLAFIDYICYELLRWNPVAPLGLSHYVTEEDEYRGFRIPKGTTVLPNIWAILHDPETYPDPLAFNPNRFAPENRTEGKNPLPDAAFGFGRRFCPGRFLAFDTIWIAVASILAVYDISKSRDENGAVKEPTVEFTPLMLSHPVPFVCTITPRSAAAAQLVQDIDMSL</sequence>
<keyword evidence="6 10" id="KW-0560">Oxidoreductase</keyword>
<dbReference type="GO" id="GO:0005506">
    <property type="term" value="F:iron ion binding"/>
    <property type="evidence" value="ECO:0007669"/>
    <property type="project" value="InterPro"/>
</dbReference>
<name>A0AAD7BFK1_9AGAR</name>
<keyword evidence="5 9" id="KW-0479">Metal-binding</keyword>
<dbReference type="InterPro" id="IPR017972">
    <property type="entry name" value="Cyt_P450_CS"/>
</dbReference>
<dbReference type="InterPro" id="IPR002401">
    <property type="entry name" value="Cyt_P450_E_grp-I"/>
</dbReference>
<feature type="binding site" description="axial binding residue" evidence="9">
    <location>
        <position position="456"/>
    </location>
    <ligand>
        <name>heme</name>
        <dbReference type="ChEBI" id="CHEBI:30413"/>
    </ligand>
    <ligandPart>
        <name>Fe</name>
        <dbReference type="ChEBI" id="CHEBI:18248"/>
    </ligandPart>
</feature>
<dbReference type="InterPro" id="IPR001128">
    <property type="entry name" value="Cyt_P450"/>
</dbReference>
<evidence type="ECO:0000256" key="6">
    <source>
        <dbReference type="ARBA" id="ARBA00023002"/>
    </source>
</evidence>
<reference evidence="11" key="1">
    <citation type="submission" date="2023-03" db="EMBL/GenBank/DDBJ databases">
        <title>Massive genome expansion in bonnet fungi (Mycena s.s.) driven by repeated elements and novel gene families across ecological guilds.</title>
        <authorList>
            <consortium name="Lawrence Berkeley National Laboratory"/>
            <person name="Harder C.B."/>
            <person name="Miyauchi S."/>
            <person name="Viragh M."/>
            <person name="Kuo A."/>
            <person name="Thoen E."/>
            <person name="Andreopoulos B."/>
            <person name="Lu D."/>
            <person name="Skrede I."/>
            <person name="Drula E."/>
            <person name="Henrissat B."/>
            <person name="Morin E."/>
            <person name="Kohler A."/>
            <person name="Barry K."/>
            <person name="LaButti K."/>
            <person name="Morin E."/>
            <person name="Salamov A."/>
            <person name="Lipzen A."/>
            <person name="Mereny Z."/>
            <person name="Hegedus B."/>
            <person name="Baldrian P."/>
            <person name="Stursova M."/>
            <person name="Weitz H."/>
            <person name="Taylor A."/>
            <person name="Grigoriev I.V."/>
            <person name="Nagy L.G."/>
            <person name="Martin F."/>
            <person name="Kauserud H."/>
        </authorList>
    </citation>
    <scope>NUCLEOTIDE SEQUENCE</scope>
    <source>
        <strain evidence="11">9284</strain>
    </source>
</reference>
<comment type="pathway">
    <text evidence="2">Secondary metabolite biosynthesis.</text>
</comment>